<dbReference type="RefSeq" id="WP_185694513.1">
    <property type="nucleotide sequence ID" value="NZ_JACHVA010000134.1"/>
</dbReference>
<evidence type="ECO:0000313" key="8">
    <source>
        <dbReference type="Proteomes" id="UP000525652"/>
    </source>
</evidence>
<comment type="caution">
    <text evidence="7">The sequence shown here is derived from an EMBL/GenBank/DDBJ whole genome shotgun (WGS) entry which is preliminary data.</text>
</comment>
<keyword evidence="1" id="KW-0645">Protease</keyword>
<keyword evidence="2 5" id="KW-0479">Metal-binding</keyword>
<dbReference type="Proteomes" id="UP000525652">
    <property type="component" value="Unassembled WGS sequence"/>
</dbReference>
<feature type="domain" description="Peptidase M24" evidence="6">
    <location>
        <begin position="170"/>
        <end position="354"/>
    </location>
</feature>
<dbReference type="SUPFAM" id="SSF55920">
    <property type="entry name" value="Creatinase/aminopeptidase"/>
    <property type="match status" value="1"/>
</dbReference>
<name>A0A7X1B1H3_9BACT</name>
<dbReference type="GO" id="GO:0006508">
    <property type="term" value="P:proteolysis"/>
    <property type="evidence" value="ECO:0007669"/>
    <property type="project" value="UniProtKB-KW"/>
</dbReference>
<evidence type="ECO:0000256" key="1">
    <source>
        <dbReference type="ARBA" id="ARBA00022670"/>
    </source>
</evidence>
<dbReference type="EMBL" id="JACHVA010000134">
    <property type="protein sequence ID" value="MBC2603895.1"/>
    <property type="molecule type" value="Genomic_DNA"/>
</dbReference>
<keyword evidence="7" id="KW-0031">Aminopeptidase</keyword>
<proteinExistence type="inferred from homology"/>
<protein>
    <submittedName>
        <fullName evidence="7">Aminopeptidase P family protein</fullName>
    </submittedName>
</protein>
<dbReference type="PANTHER" id="PTHR46112">
    <property type="entry name" value="AMINOPEPTIDASE"/>
    <property type="match status" value="1"/>
</dbReference>
<evidence type="ECO:0000256" key="4">
    <source>
        <dbReference type="ARBA" id="ARBA00023049"/>
    </source>
</evidence>
<evidence type="ECO:0000256" key="2">
    <source>
        <dbReference type="ARBA" id="ARBA00022723"/>
    </source>
</evidence>
<keyword evidence="3" id="KW-0378">Hydrolase</keyword>
<dbReference type="InterPro" id="IPR050659">
    <property type="entry name" value="Peptidase_M24B"/>
</dbReference>
<dbReference type="InterPro" id="IPR001131">
    <property type="entry name" value="Peptidase_M24B_aminopep-P_CS"/>
</dbReference>
<gene>
    <name evidence="7" type="ORF">H5P30_19115</name>
</gene>
<dbReference type="Gene3D" id="3.90.230.10">
    <property type="entry name" value="Creatinase/methionine aminopeptidase superfamily"/>
    <property type="match status" value="1"/>
</dbReference>
<dbReference type="AlphaFoldDB" id="A0A7X1B1H3"/>
<accession>A0A7X1B1H3</accession>
<reference evidence="7 8" key="1">
    <citation type="submission" date="2020-07" db="EMBL/GenBank/DDBJ databases">
        <authorList>
            <person name="Feng X."/>
        </authorList>
    </citation>
    <scope>NUCLEOTIDE SEQUENCE [LARGE SCALE GENOMIC DNA]</scope>
    <source>
        <strain evidence="7 8">JCM14086</strain>
    </source>
</reference>
<dbReference type="Pfam" id="PF00557">
    <property type="entry name" value="Peptidase_M24"/>
    <property type="match status" value="1"/>
</dbReference>
<comment type="similarity">
    <text evidence="5">Belongs to the peptidase M24B family.</text>
</comment>
<dbReference type="PROSITE" id="PS00491">
    <property type="entry name" value="PROLINE_PEPTIDASE"/>
    <property type="match status" value="1"/>
</dbReference>
<dbReference type="GO" id="GO:0004177">
    <property type="term" value="F:aminopeptidase activity"/>
    <property type="evidence" value="ECO:0007669"/>
    <property type="project" value="UniProtKB-KW"/>
</dbReference>
<dbReference type="InterPro" id="IPR000994">
    <property type="entry name" value="Pept_M24"/>
</dbReference>
<evidence type="ECO:0000256" key="5">
    <source>
        <dbReference type="RuleBase" id="RU000590"/>
    </source>
</evidence>
<evidence type="ECO:0000313" key="7">
    <source>
        <dbReference type="EMBL" id="MBC2603895.1"/>
    </source>
</evidence>
<dbReference type="GO" id="GO:0046872">
    <property type="term" value="F:metal ion binding"/>
    <property type="evidence" value="ECO:0007669"/>
    <property type="project" value="UniProtKB-KW"/>
</dbReference>
<keyword evidence="4" id="KW-0482">Metalloprotease</keyword>
<sequence length="370" mass="40628">MDFTVFYSSPEKDADLLHFGGFHAPDAFLAFEIDGKRRAVLSSLELSRGERESRFDEVLPLEEIIEESGTGGDLAERILWLAREYGATRLRLPEDFPGRTAFALKEKGQFPLEFVDRPVCRDRLIKSVAEQEAIRRVNGVISGAYSQVEKILGESTVEGGILIHEGAPLTSEALRSVIAVHCLREGCIAAGTIVAGGDQACDPHEQGSGPLPAGQLIIVDIFPRDEQSGFFGDMTRTYLKGTANSDQRRLVNAVKEAQVRAIEGLETGVNGKDIHDGVTAYFDSQGFTTGRNERGYFGFFHGTGHGLGLEIHEEPRVSRTDYRLEAGMVTTVEPGLYFRGLGGCRIEDVVCIREGGSIFLSDHPYDWEIA</sequence>
<evidence type="ECO:0000256" key="3">
    <source>
        <dbReference type="ARBA" id="ARBA00022801"/>
    </source>
</evidence>
<organism evidence="7 8">
    <name type="scientific">Puniceicoccus vermicola</name>
    <dbReference type="NCBI Taxonomy" id="388746"/>
    <lineage>
        <taxon>Bacteria</taxon>
        <taxon>Pseudomonadati</taxon>
        <taxon>Verrucomicrobiota</taxon>
        <taxon>Opitutia</taxon>
        <taxon>Puniceicoccales</taxon>
        <taxon>Puniceicoccaceae</taxon>
        <taxon>Puniceicoccus</taxon>
    </lineage>
</organism>
<dbReference type="InterPro" id="IPR036005">
    <property type="entry name" value="Creatinase/aminopeptidase-like"/>
</dbReference>
<keyword evidence="8" id="KW-1185">Reference proteome</keyword>
<dbReference type="GO" id="GO:0008237">
    <property type="term" value="F:metallopeptidase activity"/>
    <property type="evidence" value="ECO:0007669"/>
    <property type="project" value="UniProtKB-KW"/>
</dbReference>
<evidence type="ECO:0000259" key="6">
    <source>
        <dbReference type="Pfam" id="PF00557"/>
    </source>
</evidence>
<dbReference type="PANTHER" id="PTHR46112:SF2">
    <property type="entry name" value="XAA-PRO AMINOPEPTIDASE P-RELATED"/>
    <property type="match status" value="1"/>
</dbReference>